<evidence type="ECO:0000256" key="2">
    <source>
        <dbReference type="ARBA" id="ARBA00004651"/>
    </source>
</evidence>
<gene>
    <name evidence="15" type="ORF">OEG82_03785</name>
</gene>
<evidence type="ECO:0000313" key="16">
    <source>
        <dbReference type="Proteomes" id="UP001081283"/>
    </source>
</evidence>
<keyword evidence="9 13" id="KW-1133">Transmembrane helix</keyword>
<feature type="domain" description="Cytochrome b561 bacterial/Ni-hydrogenase" evidence="14">
    <location>
        <begin position="9"/>
        <end position="162"/>
    </location>
</feature>
<dbReference type="InterPro" id="IPR016174">
    <property type="entry name" value="Di-haem_cyt_TM"/>
</dbReference>
<keyword evidence="6 13" id="KW-0812">Transmembrane</keyword>
<evidence type="ECO:0000256" key="5">
    <source>
        <dbReference type="ARBA" id="ARBA00022617"/>
    </source>
</evidence>
<comment type="subcellular location">
    <subcellularLocation>
        <location evidence="2">Cell membrane</location>
        <topology evidence="2">Multi-pass membrane protein</topology>
    </subcellularLocation>
</comment>
<keyword evidence="8" id="KW-0249">Electron transport</keyword>
<evidence type="ECO:0000256" key="4">
    <source>
        <dbReference type="ARBA" id="ARBA00022475"/>
    </source>
</evidence>
<dbReference type="Gene3D" id="1.20.950.20">
    <property type="entry name" value="Transmembrane di-heme cytochromes, Chain C"/>
    <property type="match status" value="1"/>
</dbReference>
<dbReference type="PANTHER" id="PTHR30529:SF1">
    <property type="entry name" value="CYTOCHROME B561 HOMOLOG 2"/>
    <property type="match status" value="1"/>
</dbReference>
<reference evidence="15" key="1">
    <citation type="submission" date="2022-10" db="EMBL/GenBank/DDBJ databases">
        <title>Hoeflea sp. J2-29, isolated from marine algae.</title>
        <authorList>
            <person name="Kristyanto S."/>
            <person name="Kim J.M."/>
            <person name="Jeon C.O."/>
        </authorList>
    </citation>
    <scope>NUCLEOTIDE SEQUENCE</scope>
    <source>
        <strain evidence="15">J2-29</strain>
    </source>
</reference>
<dbReference type="EMBL" id="JAOVZQ010000001">
    <property type="protein sequence ID" value="MCY0093159.1"/>
    <property type="molecule type" value="Genomic_DNA"/>
</dbReference>
<comment type="similarity">
    <text evidence="12">Belongs to the cytochrome b561 family.</text>
</comment>
<evidence type="ECO:0000256" key="8">
    <source>
        <dbReference type="ARBA" id="ARBA00022982"/>
    </source>
</evidence>
<dbReference type="Proteomes" id="UP001081283">
    <property type="component" value="Unassembled WGS sequence"/>
</dbReference>
<feature type="transmembrane region" description="Helical" evidence="13">
    <location>
        <begin position="93"/>
        <end position="118"/>
    </location>
</feature>
<keyword evidence="5" id="KW-0349">Heme</keyword>
<evidence type="ECO:0000259" key="14">
    <source>
        <dbReference type="Pfam" id="PF01292"/>
    </source>
</evidence>
<dbReference type="Pfam" id="PF01292">
    <property type="entry name" value="Ni_hydr_CYTB"/>
    <property type="match status" value="1"/>
</dbReference>
<keyword evidence="4" id="KW-1003">Cell membrane</keyword>
<name>A0ABT3YB99_9HYPH</name>
<dbReference type="PANTHER" id="PTHR30529">
    <property type="entry name" value="CYTOCHROME B561"/>
    <property type="match status" value="1"/>
</dbReference>
<evidence type="ECO:0000313" key="15">
    <source>
        <dbReference type="EMBL" id="MCY0093159.1"/>
    </source>
</evidence>
<evidence type="ECO:0000256" key="7">
    <source>
        <dbReference type="ARBA" id="ARBA00022723"/>
    </source>
</evidence>
<evidence type="ECO:0000256" key="12">
    <source>
        <dbReference type="ARBA" id="ARBA00037975"/>
    </source>
</evidence>
<evidence type="ECO:0000256" key="9">
    <source>
        <dbReference type="ARBA" id="ARBA00022989"/>
    </source>
</evidence>
<feature type="transmembrane region" description="Helical" evidence="13">
    <location>
        <begin position="51"/>
        <end position="72"/>
    </location>
</feature>
<evidence type="ECO:0000256" key="10">
    <source>
        <dbReference type="ARBA" id="ARBA00023004"/>
    </source>
</evidence>
<organism evidence="15 16">
    <name type="scientific">Hoeflea ulvae</name>
    <dbReference type="NCBI Taxonomy" id="2983764"/>
    <lineage>
        <taxon>Bacteria</taxon>
        <taxon>Pseudomonadati</taxon>
        <taxon>Pseudomonadota</taxon>
        <taxon>Alphaproteobacteria</taxon>
        <taxon>Hyphomicrobiales</taxon>
        <taxon>Rhizobiaceae</taxon>
        <taxon>Hoeflea</taxon>
    </lineage>
</organism>
<keyword evidence="7" id="KW-0479">Metal-binding</keyword>
<proteinExistence type="inferred from homology"/>
<keyword evidence="11 13" id="KW-0472">Membrane</keyword>
<evidence type="ECO:0000256" key="6">
    <source>
        <dbReference type="ARBA" id="ARBA00022692"/>
    </source>
</evidence>
<feature type="transmembrane region" description="Helical" evidence="13">
    <location>
        <begin position="130"/>
        <end position="152"/>
    </location>
</feature>
<evidence type="ECO:0000256" key="1">
    <source>
        <dbReference type="ARBA" id="ARBA00001970"/>
    </source>
</evidence>
<feature type="transmembrane region" description="Helical" evidence="13">
    <location>
        <begin position="12"/>
        <end position="31"/>
    </location>
</feature>
<dbReference type="InterPro" id="IPR011577">
    <property type="entry name" value="Cyt_b561_bac/Ni-Hgenase"/>
</dbReference>
<evidence type="ECO:0000256" key="13">
    <source>
        <dbReference type="SAM" id="Phobius"/>
    </source>
</evidence>
<comment type="cofactor">
    <cofactor evidence="1">
        <name>heme b</name>
        <dbReference type="ChEBI" id="CHEBI:60344"/>
    </cofactor>
</comment>
<accession>A0ABT3YB99</accession>
<dbReference type="SUPFAM" id="SSF81342">
    <property type="entry name" value="Transmembrane di-heme cytochromes"/>
    <property type="match status" value="1"/>
</dbReference>
<dbReference type="InterPro" id="IPR052168">
    <property type="entry name" value="Cytochrome_b561_oxidase"/>
</dbReference>
<dbReference type="RefSeq" id="WP_267611143.1">
    <property type="nucleotide sequence ID" value="NZ_JAOVZQ010000001.1"/>
</dbReference>
<keyword evidence="3" id="KW-0813">Transport</keyword>
<evidence type="ECO:0000256" key="3">
    <source>
        <dbReference type="ARBA" id="ARBA00022448"/>
    </source>
</evidence>
<keyword evidence="16" id="KW-1185">Reference proteome</keyword>
<evidence type="ECO:0000256" key="11">
    <source>
        <dbReference type="ARBA" id="ARBA00023136"/>
    </source>
</evidence>
<comment type="caution">
    <text evidence="15">The sequence shown here is derived from an EMBL/GenBank/DDBJ whole genome shotgun (WGS) entry which is preliminary data.</text>
</comment>
<protein>
    <submittedName>
        <fullName evidence="15">Cytochrome b/b6 domain-containing protein</fullName>
    </submittedName>
</protein>
<sequence length="164" mass="18307">MIEMKPAAYSRPQIWLHWVMAVLILMQFVLHEQIVAAWEALEKGLAPDINLAVRSHVIGGGLVLLLVIWRLVLRVRRGAPALPAREHPALKGLAHLTHWSLYALMVILPVTGLATWFGGNETADFIHTTLKFPLIAFVVLHIAGALYQQFVLRTGLISRMTRPG</sequence>
<keyword evidence="10" id="KW-0408">Iron</keyword>